<evidence type="ECO:0000256" key="4">
    <source>
        <dbReference type="ARBA" id="ARBA00022989"/>
    </source>
</evidence>
<dbReference type="eggNOG" id="COG0840">
    <property type="taxonomic scope" value="Bacteria"/>
</dbReference>
<dbReference type="SMART" id="SM00283">
    <property type="entry name" value="MA"/>
    <property type="match status" value="1"/>
</dbReference>
<dbReference type="CDD" id="cd11386">
    <property type="entry name" value="MCP_signal"/>
    <property type="match status" value="1"/>
</dbReference>
<dbReference type="Pfam" id="PF00015">
    <property type="entry name" value="MCPsignal"/>
    <property type="match status" value="1"/>
</dbReference>
<dbReference type="GO" id="GO:0007165">
    <property type="term" value="P:signal transduction"/>
    <property type="evidence" value="ECO:0007669"/>
    <property type="project" value="UniProtKB-KW"/>
</dbReference>
<protein>
    <recommendedName>
        <fullName evidence="14">Chemotaxis protein</fullName>
    </recommendedName>
</protein>
<proteinExistence type="inferred from homology"/>
<evidence type="ECO:0000256" key="8">
    <source>
        <dbReference type="PROSITE-ProRule" id="PRU00284"/>
    </source>
</evidence>
<dbReference type="InterPro" id="IPR029151">
    <property type="entry name" value="Sensor-like_sf"/>
</dbReference>
<evidence type="ECO:0000259" key="11">
    <source>
        <dbReference type="PROSITE" id="PS50885"/>
    </source>
</evidence>
<keyword evidence="13" id="KW-1185">Reference proteome</keyword>
<dbReference type="InterPro" id="IPR033463">
    <property type="entry name" value="sCache_3"/>
</dbReference>
<evidence type="ECO:0008006" key="14">
    <source>
        <dbReference type="Google" id="ProtNLM"/>
    </source>
</evidence>
<name>A0A074M8X0_9BACL</name>
<gene>
    <name evidence="12" type="ORF">EL26_15135</name>
</gene>
<feature type="domain" description="Methyl-accepting transducer" evidence="10">
    <location>
        <begin position="282"/>
        <end position="531"/>
    </location>
</feature>
<evidence type="ECO:0000313" key="13">
    <source>
        <dbReference type="Proteomes" id="UP000027931"/>
    </source>
</evidence>
<dbReference type="STRING" id="1157490.EL26_15135"/>
<sequence>MKFRSFSIRTKLLVLIVLILVPSFAALGYMDLKRVGNAIVGESIVKAKSDMQTGYALLESQYPGAWSVRNGELYKGDISMNGNNDFVDAFAKLTGGDTVSLFLGDVRVATTSMKDKKRTFGTKAAADVVQTTLVKGEVYSGEADVLDTVFQTAYLPLRDDSGKIIGMWGVGSPSLDDRIAVHEQAVKRDILITAVIVLAIAFVLSFWFVNRITKRIRAVAGTIESVAGGNLALPELNAGTDDEVGAMTRSMNRMVQDLRSMMSQVRDASWQVAASSEELNASAEQTNRATELIVGAIQDIAAGTEHQVSIVEDGRHVLQEINNRIENITKSTEIAAERANDASAIAESGNQAIQSALDQMTSISQTITELAAVIEGLGESSKYIGKIVETITGIAGQTNLLALNAAIESARAGEHGRGFSVVANEVRMLAEQSTDSAKQIGEYIHRIQESIAHAVQGMESSIREVRAGENVVFVAGESFSQIQQSITLVAKSIKEVSVEAREMVASTQLSDAMRKIAEVAESSSTGTQYVSASTEEQLATMEEVYASSTSLSQMAEELQRLVGKFQLKS</sequence>
<dbReference type="RefSeq" id="WP_038090238.1">
    <property type="nucleotide sequence ID" value="NZ_JMIR01000022.1"/>
</dbReference>
<keyword evidence="2" id="KW-1003">Cell membrane</keyword>
<dbReference type="Proteomes" id="UP000027931">
    <property type="component" value="Unassembled WGS sequence"/>
</dbReference>
<keyword evidence="5 9" id="KW-0472">Membrane</keyword>
<dbReference type="Pfam" id="PF00672">
    <property type="entry name" value="HAMP"/>
    <property type="match status" value="1"/>
</dbReference>
<dbReference type="InterPro" id="IPR004089">
    <property type="entry name" value="MCPsignal_dom"/>
</dbReference>
<evidence type="ECO:0000256" key="6">
    <source>
        <dbReference type="ARBA" id="ARBA00023224"/>
    </source>
</evidence>
<evidence type="ECO:0000313" key="12">
    <source>
        <dbReference type="EMBL" id="KEO82412.1"/>
    </source>
</evidence>
<dbReference type="SUPFAM" id="SSF103190">
    <property type="entry name" value="Sensory domain-like"/>
    <property type="match status" value="1"/>
</dbReference>
<dbReference type="PROSITE" id="PS50885">
    <property type="entry name" value="HAMP"/>
    <property type="match status" value="1"/>
</dbReference>
<comment type="similarity">
    <text evidence="7">Belongs to the methyl-accepting chemotaxis (MCP) protein family.</text>
</comment>
<dbReference type="PANTHER" id="PTHR32089">
    <property type="entry name" value="METHYL-ACCEPTING CHEMOTAXIS PROTEIN MCPB"/>
    <property type="match status" value="1"/>
</dbReference>
<evidence type="ECO:0000256" key="2">
    <source>
        <dbReference type="ARBA" id="ARBA00022475"/>
    </source>
</evidence>
<dbReference type="Gene3D" id="1.10.287.950">
    <property type="entry name" value="Methyl-accepting chemotaxis protein"/>
    <property type="match status" value="1"/>
</dbReference>
<evidence type="ECO:0000256" key="7">
    <source>
        <dbReference type="ARBA" id="ARBA00029447"/>
    </source>
</evidence>
<feature type="transmembrane region" description="Helical" evidence="9">
    <location>
        <begin position="190"/>
        <end position="209"/>
    </location>
</feature>
<dbReference type="Pfam" id="PF17202">
    <property type="entry name" value="sCache_3_3"/>
    <property type="match status" value="1"/>
</dbReference>
<evidence type="ECO:0000256" key="3">
    <source>
        <dbReference type="ARBA" id="ARBA00022692"/>
    </source>
</evidence>
<evidence type="ECO:0000256" key="5">
    <source>
        <dbReference type="ARBA" id="ARBA00023136"/>
    </source>
</evidence>
<keyword evidence="3 9" id="KW-0812">Transmembrane</keyword>
<dbReference type="SUPFAM" id="SSF58104">
    <property type="entry name" value="Methyl-accepting chemotaxis protein (MCP) signaling domain"/>
    <property type="match status" value="1"/>
</dbReference>
<comment type="caution">
    <text evidence="12">The sequence shown here is derived from an EMBL/GenBank/DDBJ whole genome shotgun (WGS) entry which is preliminary data.</text>
</comment>
<dbReference type="Gene3D" id="6.10.340.10">
    <property type="match status" value="1"/>
</dbReference>
<dbReference type="CDD" id="cd06225">
    <property type="entry name" value="HAMP"/>
    <property type="match status" value="1"/>
</dbReference>
<dbReference type="PROSITE" id="PS50111">
    <property type="entry name" value="CHEMOTAXIS_TRANSDUC_2"/>
    <property type="match status" value="1"/>
</dbReference>
<evidence type="ECO:0000256" key="1">
    <source>
        <dbReference type="ARBA" id="ARBA00004651"/>
    </source>
</evidence>
<accession>A0A074M8X0</accession>
<comment type="subcellular location">
    <subcellularLocation>
        <location evidence="1">Cell membrane</location>
        <topology evidence="1">Multi-pass membrane protein</topology>
    </subcellularLocation>
</comment>
<dbReference type="GO" id="GO:0005886">
    <property type="term" value="C:plasma membrane"/>
    <property type="evidence" value="ECO:0007669"/>
    <property type="project" value="UniProtKB-SubCell"/>
</dbReference>
<keyword evidence="6 8" id="KW-0807">Transducer</keyword>
<dbReference type="OrthoDB" id="2379189at2"/>
<feature type="domain" description="HAMP" evidence="11">
    <location>
        <begin position="210"/>
        <end position="263"/>
    </location>
</feature>
<organism evidence="12 13">
    <name type="scientific">Tumebacillus flagellatus</name>
    <dbReference type="NCBI Taxonomy" id="1157490"/>
    <lineage>
        <taxon>Bacteria</taxon>
        <taxon>Bacillati</taxon>
        <taxon>Bacillota</taxon>
        <taxon>Bacilli</taxon>
        <taxon>Bacillales</taxon>
        <taxon>Alicyclobacillaceae</taxon>
        <taxon>Tumebacillus</taxon>
    </lineage>
</organism>
<dbReference type="InterPro" id="IPR003660">
    <property type="entry name" value="HAMP_dom"/>
</dbReference>
<dbReference type="PANTHER" id="PTHR32089:SF112">
    <property type="entry name" value="LYSOZYME-LIKE PROTEIN-RELATED"/>
    <property type="match status" value="1"/>
</dbReference>
<evidence type="ECO:0000259" key="10">
    <source>
        <dbReference type="PROSITE" id="PS50111"/>
    </source>
</evidence>
<dbReference type="AlphaFoldDB" id="A0A074M8X0"/>
<dbReference type="EMBL" id="JMIR01000022">
    <property type="protein sequence ID" value="KEO82412.1"/>
    <property type="molecule type" value="Genomic_DNA"/>
</dbReference>
<keyword evidence="4 9" id="KW-1133">Transmembrane helix</keyword>
<reference evidence="12 13" key="1">
    <citation type="journal article" date="2013" name="Int. J. Syst. Evol. Microbiol.">
        <title>Tumebacillus flagellatus sp. nov., an alpha-amylase/pullulanase-producing bacterium isolated from cassava wastewater.</title>
        <authorList>
            <person name="Wang Q."/>
            <person name="Xie N."/>
            <person name="Qin Y."/>
            <person name="Shen N."/>
            <person name="Zhu J."/>
            <person name="Mi H."/>
            <person name="Huang R."/>
        </authorList>
    </citation>
    <scope>NUCLEOTIDE SEQUENCE [LARGE SCALE GENOMIC DNA]</scope>
    <source>
        <strain evidence="12 13">GST4</strain>
    </source>
</reference>
<dbReference type="SMART" id="SM00304">
    <property type="entry name" value="HAMP"/>
    <property type="match status" value="1"/>
</dbReference>
<evidence type="ECO:0000256" key="9">
    <source>
        <dbReference type="SAM" id="Phobius"/>
    </source>
</evidence>